<dbReference type="InterPro" id="IPR007372">
    <property type="entry name" value="Lipid/polyisoprenoid-bd_YceI"/>
</dbReference>
<organism evidence="3">
    <name type="scientific">mine drainage metagenome</name>
    <dbReference type="NCBI Taxonomy" id="410659"/>
    <lineage>
        <taxon>unclassified sequences</taxon>
        <taxon>metagenomes</taxon>
        <taxon>ecological metagenomes</taxon>
    </lineage>
</organism>
<feature type="domain" description="Lipid/polyisoprenoid-binding YceI-like" evidence="2">
    <location>
        <begin position="146"/>
        <end position="277"/>
    </location>
</feature>
<feature type="transmembrane region" description="Helical" evidence="1">
    <location>
        <begin position="52"/>
        <end position="70"/>
    </location>
</feature>
<gene>
    <name evidence="3" type="ORF">GALL_63390</name>
</gene>
<keyword evidence="1" id="KW-0472">Membrane</keyword>
<accession>A0A1J5T773</accession>
<dbReference type="AlphaFoldDB" id="A0A1J5T773"/>
<protein>
    <submittedName>
        <fullName evidence="3">YceI-like domain protein</fullName>
    </submittedName>
</protein>
<proteinExistence type="predicted"/>
<dbReference type="SUPFAM" id="SSF101874">
    <property type="entry name" value="YceI-like"/>
    <property type="match status" value="1"/>
</dbReference>
<keyword evidence="1" id="KW-1133">Transmembrane helix</keyword>
<comment type="caution">
    <text evidence="3">The sequence shown here is derived from an EMBL/GenBank/DDBJ whole genome shotgun (WGS) entry which is preliminary data.</text>
</comment>
<dbReference type="Gene3D" id="2.40.128.110">
    <property type="entry name" value="Lipid/polyisoprenoid-binding, YceI-like"/>
    <property type="match status" value="1"/>
</dbReference>
<reference evidence="3" key="1">
    <citation type="submission" date="2016-10" db="EMBL/GenBank/DDBJ databases">
        <title>Sequence of Gallionella enrichment culture.</title>
        <authorList>
            <person name="Poehlein A."/>
            <person name="Muehling M."/>
            <person name="Daniel R."/>
        </authorList>
    </citation>
    <scope>NUCLEOTIDE SEQUENCE</scope>
</reference>
<dbReference type="EMBL" id="MLJW01000018">
    <property type="protein sequence ID" value="OIR12088.1"/>
    <property type="molecule type" value="Genomic_DNA"/>
</dbReference>
<name>A0A1J5T773_9ZZZZ</name>
<evidence type="ECO:0000256" key="1">
    <source>
        <dbReference type="SAM" id="Phobius"/>
    </source>
</evidence>
<dbReference type="Pfam" id="PF04264">
    <property type="entry name" value="YceI"/>
    <property type="match status" value="1"/>
</dbReference>
<evidence type="ECO:0000259" key="2">
    <source>
        <dbReference type="Pfam" id="PF04264"/>
    </source>
</evidence>
<evidence type="ECO:0000313" key="3">
    <source>
        <dbReference type="EMBL" id="OIR12088.1"/>
    </source>
</evidence>
<dbReference type="InterPro" id="IPR036761">
    <property type="entry name" value="TTHA0802/YceI-like_sf"/>
</dbReference>
<keyword evidence="1" id="KW-0812">Transmembrane</keyword>
<feature type="transmembrane region" description="Helical" evidence="1">
    <location>
        <begin position="12"/>
        <end position="32"/>
    </location>
</feature>
<sequence length="282" mass="31779">MKKSKLMFFKLVKDLPLMFVIAILIWLAVLILFFKNHKTKNVSFLKKHTTTFFAIFIALIFTIADIWIFVQYIPTHFRKHQTVEQTLSTADLLNDVQPADTATKKIIASNKKDSAAHKTAEAKPAATIYSTNKASIRFFSSTAEEDIEATNNQTASALNNQTGDLRFVALIKSFRFENELMQDHFNEKDYMNSDAFPKSEFKGKITNINSINFSKDSSYNVTATGNLTIHGVTKKITASGTLTIAHQKINLKSVFKINRIDYGITSDEVGDILEITVIATYN</sequence>